<dbReference type="EMBL" id="JYIK01000382">
    <property type="protein sequence ID" value="KWX10617.1"/>
    <property type="molecule type" value="Genomic_DNA"/>
</dbReference>
<reference evidence="2" key="1">
    <citation type="submission" date="2015-02" db="EMBL/GenBank/DDBJ databases">
        <title>Physiological reanalysis, assessment of diazotrophy, and genome sequences of multiple isolates of Streptomyces thermoautotrophicus.</title>
        <authorList>
            <person name="MacKellar D.C."/>
            <person name="Lieber L."/>
            <person name="Norman J."/>
            <person name="Bolger A."/>
            <person name="Tobin C."/>
            <person name="Murray J.W."/>
            <person name="Friesen M."/>
            <person name="Prell J."/>
        </authorList>
    </citation>
    <scope>NUCLEOTIDE SEQUENCE [LARGE SCALE GENOMIC DNA]</scope>
    <source>
        <strain evidence="2">UBT1</strain>
    </source>
</reference>
<organism evidence="1 2">
    <name type="scientific">Carbonactinospora thermoautotrophica</name>
    <dbReference type="NCBI Taxonomy" id="1469144"/>
    <lineage>
        <taxon>Bacteria</taxon>
        <taxon>Bacillati</taxon>
        <taxon>Actinomycetota</taxon>
        <taxon>Actinomycetes</taxon>
        <taxon>Kitasatosporales</taxon>
        <taxon>Carbonactinosporaceae</taxon>
        <taxon>Carbonactinospora</taxon>
    </lineage>
</organism>
<comment type="caution">
    <text evidence="1">The sequence shown here is derived from an EMBL/GenBank/DDBJ whole genome shotgun (WGS) entry which is preliminary data.</text>
</comment>
<dbReference type="PATRIC" id="fig|1469144.9.peg.5139"/>
<protein>
    <submittedName>
        <fullName evidence="1">Pseudouridine synthase</fullName>
    </submittedName>
</protein>
<sequence length="58" mass="6308">GRRPVEWPAAVLAGRQRDPGVTVVPALGLTLEEVTYPPDDQLAARALESRRLRTLSEG</sequence>
<evidence type="ECO:0000313" key="2">
    <source>
        <dbReference type="Proteomes" id="UP000070598"/>
    </source>
</evidence>
<feature type="non-terminal residue" evidence="1">
    <location>
        <position position="1"/>
    </location>
</feature>
<dbReference type="Proteomes" id="UP000070598">
    <property type="component" value="Unassembled WGS sequence"/>
</dbReference>
<gene>
    <name evidence="1" type="ORF">TR74_02555</name>
</gene>
<dbReference type="AlphaFoldDB" id="A0A132NKY2"/>
<proteinExistence type="predicted"/>
<name>A0A132NKY2_9ACTN</name>
<evidence type="ECO:0000313" key="1">
    <source>
        <dbReference type="EMBL" id="KWX10617.1"/>
    </source>
</evidence>
<accession>A0A132NKY2</accession>